<feature type="compositionally biased region" description="Pro residues" evidence="1">
    <location>
        <begin position="1"/>
        <end position="11"/>
    </location>
</feature>
<feature type="region of interest" description="Disordered" evidence="1">
    <location>
        <begin position="1"/>
        <end position="22"/>
    </location>
</feature>
<protein>
    <submittedName>
        <fullName evidence="2">Uncharacterized protein</fullName>
    </submittedName>
</protein>
<feature type="region of interest" description="Disordered" evidence="1">
    <location>
        <begin position="42"/>
        <end position="64"/>
    </location>
</feature>
<feature type="compositionally biased region" description="Low complexity" evidence="1">
    <location>
        <begin position="47"/>
        <end position="57"/>
    </location>
</feature>
<gene>
    <name evidence="2" type="ORF">PPROV_000170000</name>
</gene>
<feature type="compositionally biased region" description="Gly residues" evidence="1">
    <location>
        <begin position="194"/>
        <end position="204"/>
    </location>
</feature>
<name>A0A830H7F7_9CHLO</name>
<organism evidence="2 3">
    <name type="scientific">Pycnococcus provasolii</name>
    <dbReference type="NCBI Taxonomy" id="41880"/>
    <lineage>
        <taxon>Eukaryota</taxon>
        <taxon>Viridiplantae</taxon>
        <taxon>Chlorophyta</taxon>
        <taxon>Pseudoscourfieldiophyceae</taxon>
        <taxon>Pseudoscourfieldiales</taxon>
        <taxon>Pycnococcaceae</taxon>
        <taxon>Pycnococcus</taxon>
    </lineage>
</organism>
<comment type="caution">
    <text evidence="2">The sequence shown here is derived from an EMBL/GenBank/DDBJ whole genome shotgun (WGS) entry which is preliminary data.</text>
</comment>
<proteinExistence type="predicted"/>
<sequence length="285" mass="28590">MPRSVPLPPQPSAAEEEKDDEEAIVVQPAVVAAKANDDMDLGNIAFPSPGSNPAGGAPEEKALPSNLMNLEMSNAEWTDGNPIAVPDRALPRDSDVGGSMPDAASLGDAIAAGSAQFGAANPDVAGDYIDAPPIDGGGMPTSSAVSEPPQMMMGGGGGQGAANPDVAGDYIDAPPIDGGGMPTSSAVSEPPQMMGGGGQGGGGAESMPSPVMGNAAGAGAQPGQQLTEAQYNGLAAWHANRAMLRLREAMALQRYSPGRAAFLMGQAKMHKDESEKNKALAESMG</sequence>
<evidence type="ECO:0000256" key="1">
    <source>
        <dbReference type="SAM" id="MobiDB-lite"/>
    </source>
</evidence>
<feature type="region of interest" description="Disordered" evidence="1">
    <location>
        <begin position="177"/>
        <end position="206"/>
    </location>
</feature>
<dbReference type="AlphaFoldDB" id="A0A830H7F7"/>
<dbReference type="EMBL" id="BNJQ01000004">
    <property type="protein sequence ID" value="GHP02945.1"/>
    <property type="molecule type" value="Genomic_DNA"/>
</dbReference>
<dbReference type="Proteomes" id="UP000660262">
    <property type="component" value="Unassembled WGS sequence"/>
</dbReference>
<evidence type="ECO:0000313" key="2">
    <source>
        <dbReference type="EMBL" id="GHP02945.1"/>
    </source>
</evidence>
<keyword evidence="3" id="KW-1185">Reference proteome</keyword>
<reference evidence="2" key="1">
    <citation type="submission" date="2020-10" db="EMBL/GenBank/DDBJ databases">
        <title>Unveiling of a novel bifunctional photoreceptor, Dualchrome1, isolated from a cosmopolitan green alga.</title>
        <authorList>
            <person name="Suzuki S."/>
            <person name="Kawachi M."/>
        </authorList>
    </citation>
    <scope>NUCLEOTIDE SEQUENCE</scope>
    <source>
        <strain evidence="2">NIES 2893</strain>
    </source>
</reference>
<evidence type="ECO:0000313" key="3">
    <source>
        <dbReference type="Proteomes" id="UP000660262"/>
    </source>
</evidence>
<accession>A0A830H7F7</accession>